<feature type="compositionally biased region" description="Low complexity" evidence="2">
    <location>
        <begin position="171"/>
        <end position="182"/>
    </location>
</feature>
<dbReference type="NCBIfam" id="NF033510">
    <property type="entry name" value="Ca_tandemer"/>
    <property type="match status" value="1"/>
</dbReference>
<evidence type="ECO:0000256" key="2">
    <source>
        <dbReference type="SAM" id="MobiDB-lite"/>
    </source>
</evidence>
<dbReference type="Pfam" id="PF03272">
    <property type="entry name" value="Mucin_bdg"/>
    <property type="match status" value="1"/>
</dbReference>
<feature type="region of interest" description="Disordered" evidence="2">
    <location>
        <begin position="105"/>
        <end position="139"/>
    </location>
</feature>
<feature type="compositionally biased region" description="Low complexity" evidence="2">
    <location>
        <begin position="1331"/>
        <end position="1340"/>
    </location>
</feature>
<dbReference type="InterPro" id="IPR041498">
    <property type="entry name" value="Big_6"/>
</dbReference>
<gene>
    <name evidence="5" type="ORF">LN051_01620</name>
</gene>
<feature type="domain" description="Peptidase M60" evidence="4">
    <location>
        <begin position="223"/>
        <end position="529"/>
    </location>
</feature>
<feature type="region of interest" description="Disordered" evidence="2">
    <location>
        <begin position="1267"/>
        <end position="1395"/>
    </location>
</feature>
<keyword evidence="3" id="KW-0472">Membrane</keyword>
<dbReference type="InterPro" id="IPR004954">
    <property type="entry name" value="Mucin-bd"/>
</dbReference>
<evidence type="ECO:0000313" key="5">
    <source>
        <dbReference type="EMBL" id="UEX90396.1"/>
    </source>
</evidence>
<evidence type="ECO:0000256" key="1">
    <source>
        <dbReference type="ARBA" id="ARBA00022729"/>
    </source>
</evidence>
<dbReference type="Pfam" id="PF04650">
    <property type="entry name" value="YSIRK_signal"/>
    <property type="match status" value="1"/>
</dbReference>
<dbReference type="Pfam" id="PF17936">
    <property type="entry name" value="Big_6"/>
    <property type="match status" value="2"/>
</dbReference>
<reference evidence="5 6" key="1">
    <citation type="journal article" date="2022" name="Pathogens">
        <title>Staphylococcus ratti sp. nov. Isolated from a Lab Rat.</title>
        <authorList>
            <person name="Kovarovic V."/>
            <person name="Sedlacek I."/>
            <person name="Petras P."/>
            <person name="Kralova S."/>
            <person name="Maslanova I."/>
            <person name="Svec P."/>
            <person name="Neumann-Schaal M."/>
            <person name="Botka T."/>
            <person name="Gelbicova T."/>
            <person name="Stankova E."/>
            <person name="Doskar J."/>
            <person name="Pantucek R."/>
        </authorList>
    </citation>
    <scope>NUCLEOTIDE SEQUENCE [LARGE SCALE GENOMIC DNA]</scope>
    <source>
        <strain evidence="5 6">CCM 9025</strain>
    </source>
</reference>
<feature type="compositionally biased region" description="Basic and acidic residues" evidence="2">
    <location>
        <begin position="109"/>
        <end position="120"/>
    </location>
</feature>
<feature type="compositionally biased region" description="Low complexity" evidence="2">
    <location>
        <begin position="1348"/>
        <end position="1358"/>
    </location>
</feature>
<evidence type="ECO:0000256" key="3">
    <source>
        <dbReference type="SAM" id="Phobius"/>
    </source>
</evidence>
<dbReference type="InterPro" id="IPR013783">
    <property type="entry name" value="Ig-like_fold"/>
</dbReference>
<dbReference type="EMBL" id="CP086654">
    <property type="protein sequence ID" value="UEX90396.1"/>
    <property type="molecule type" value="Genomic_DNA"/>
</dbReference>
<keyword evidence="3" id="KW-0812">Transmembrane</keyword>
<evidence type="ECO:0000259" key="4">
    <source>
        <dbReference type="PROSITE" id="PS51723"/>
    </source>
</evidence>
<feature type="transmembrane region" description="Helical" evidence="3">
    <location>
        <begin position="21"/>
        <end position="38"/>
    </location>
</feature>
<feature type="region of interest" description="Disordered" evidence="2">
    <location>
        <begin position="53"/>
        <end position="87"/>
    </location>
</feature>
<accession>A0ABY3PDP9</accession>
<dbReference type="Proteomes" id="UP001197626">
    <property type="component" value="Chromosome"/>
</dbReference>
<keyword evidence="6" id="KW-1185">Reference proteome</keyword>
<dbReference type="SMART" id="SM01276">
    <property type="entry name" value="M60-like"/>
    <property type="match status" value="1"/>
</dbReference>
<evidence type="ECO:0000313" key="6">
    <source>
        <dbReference type="Proteomes" id="UP001197626"/>
    </source>
</evidence>
<dbReference type="RefSeq" id="WP_229292892.1">
    <property type="nucleotide sequence ID" value="NZ_CP086654.1"/>
</dbReference>
<dbReference type="InterPro" id="IPR005877">
    <property type="entry name" value="YSIRK_signal_dom"/>
</dbReference>
<feature type="compositionally biased region" description="Low complexity" evidence="2">
    <location>
        <begin position="121"/>
        <end position="131"/>
    </location>
</feature>
<dbReference type="NCBIfam" id="TIGR01168">
    <property type="entry name" value="YSIRK_signal"/>
    <property type="match status" value="1"/>
</dbReference>
<dbReference type="InterPro" id="IPR031161">
    <property type="entry name" value="Peptidase_M60_dom"/>
</dbReference>
<dbReference type="Gene3D" id="2.60.40.10">
    <property type="entry name" value="Immunoglobulins"/>
    <property type="match status" value="3"/>
</dbReference>
<keyword evidence="3" id="KW-1133">Transmembrane helix</keyword>
<sequence>MEIHEQTKHLQKRQKYAIRKLNVGIASVLFGTFIYLSMADQIKAAEVEAKASSQSEGYGQGMADAPSETSHEYIKSSTEALADDVVPNEVSETADYPAEAVQAHITEQNSKETSEIKSDDTPTSSTVTPSSQETKSATVEEVGLDRVQSTVKTATPKQQEVASQFRTTSDVNGVPPVNAPAPQANTKQITVEGIKENVYQKSIPVLPDSKVAQTIGMGRGNSQGRESLGVIVPADTKVYIRQAKSTNESDVRVNLMTDDGVTNKTVVVPRDGSCTNIETSVDSAAFIYLQRGLSSEPLVEFYVENNHFQALPTYRKGQNQETFETQWVDQDASYAFVDGEKHAILIPRVDRDRVLAMKTNTSKYGFKNLDEFITYYDDVITHYDQWVGLNDDPQSVNYNIGHKYFTTANKHGFGLAYWSGDHMGMNGPSVYGYLDKGWLILHEIGHGYDGVMIRDNNVQLIEVINNVLAHQYEQTVQKLGSDWLYQNNAEALQKRIHEKYFSSSKAFNFNSLDAKEKLDFVTRMTRLTGFDALSHMYQHIRKQSATEGLPADVPRWLGEYLLAENGANGLAYFDLYHIPTSPQLKERLNQYNNSYVYPLAMLISDEAERQKYVERLNLKTIYELVKSSDLKDTVIQAPATVTLNLNGQQLAPHSKVLLKDGKDIVAEAEVINGEAVFNHVRAGVYKVLAPSSTTLAIPDYAYMVVRESGENSVTLNYPELEGTQTNVTQQIAIKGLGNNLVSSITYHPATKEVIYRHTNGQPHVYFGEQEYAHVTIRTQQGEVLRDQSFLGNERLSEEQQTFTMNYGDTITVMHREAESRRQVIRMENGERLAMPDERMQTVTYTLTDKGFIVNNETEADAESRYVAMLEGDIQHMIARMDAYPERDYRVQLHRIAQGIQYTNRDDEKRLREMLSPYLEVGQLAAPKVQPVQLDQRYVYGTATPNATITIVLPAGESYTTKTSEQGRWSITIPTETPLKVDDIVYVQATLEGLQDAPEVTTKVIDTIAPNIPNIFIPQAKSQNIKGSAQPGVKVFITFANGQVVETVASEQGVWSVLAPAPLQLGESISVYAEDANGNTSGSMSVQVIDTIPPNPPGATNLEYGKSIIRGTGEAHHNQILVRFPDGQIDKTLVGKKGTWMIGVPYESYEKLKVGDVIQVFEYDASNNRSQPTYIYVVDTTPPLSPQVNVVTEGESEISGTSEPYSIITITMSNGDILEGKTNEEGRFVISIPENIRLTDKDELIVVATDSHHNSSEPTVVIVKFKEEEQGVEGEPGEVPVEPSEPAPEIEEGTGEVPVEPSEPAPEVEEETGEVPVEPSEPAPEIEEGTGEVPVEPSEPAPEVEGEPGEVPVEPSEPAPEIEGEPGEVPVEPSEPAPEIEEGTGEVLVEPSETDTKVEKEAPEASLGYKEHNGVSPVISTIDNFNHEVYEPSSIRLNRSQSTIENEASKLTRNVNSQNEMLSKTKRIMVQQRTMVDSKSVTQAEKLPETGQQVETTKVGILLSLLGVPLLVRALKRRKASK</sequence>
<organism evidence="5 6">
    <name type="scientific">Staphylococcus ratti</name>
    <dbReference type="NCBI Taxonomy" id="2892440"/>
    <lineage>
        <taxon>Bacteria</taxon>
        <taxon>Bacillati</taxon>
        <taxon>Bacillota</taxon>
        <taxon>Bacilli</taxon>
        <taxon>Bacillales</taxon>
        <taxon>Staphylococcaceae</taxon>
        <taxon>Staphylococcus</taxon>
    </lineage>
</organism>
<name>A0ABY3PDP9_9STAP</name>
<dbReference type="Gene3D" id="3.40.390.80">
    <property type="entry name" value="Peptidase M60, enhancin-like domain 2"/>
    <property type="match status" value="1"/>
</dbReference>
<feature type="region of interest" description="Disordered" evidence="2">
    <location>
        <begin position="162"/>
        <end position="182"/>
    </location>
</feature>
<protein>
    <submittedName>
        <fullName evidence="5">Ig-like domain-containing protein</fullName>
    </submittedName>
</protein>
<proteinExistence type="predicted"/>
<dbReference type="PROSITE" id="PS51723">
    <property type="entry name" value="PEPTIDASE_M60"/>
    <property type="match status" value="1"/>
</dbReference>
<keyword evidence="1" id="KW-0732">Signal</keyword>